<dbReference type="Proteomes" id="UP001431429">
    <property type="component" value="Unassembled WGS sequence"/>
</dbReference>
<protein>
    <submittedName>
        <fullName evidence="1">Serine-threonine protein kinase</fullName>
    </submittedName>
</protein>
<evidence type="ECO:0000313" key="1">
    <source>
        <dbReference type="EMBL" id="MCM2390311.1"/>
    </source>
</evidence>
<accession>A0ABT0USV1</accession>
<reference evidence="1" key="1">
    <citation type="submission" date="2022-06" db="EMBL/GenBank/DDBJ databases">
        <title>Genome public.</title>
        <authorList>
            <person name="Sun Q."/>
        </authorList>
    </citation>
    <scope>NUCLEOTIDE SEQUENCE</scope>
    <source>
        <strain evidence="1">CWNU-1</strain>
    </source>
</reference>
<sequence>MPGMSVAPYQDITFDKDGDVNTAQRERLLRLDVTDLVLFAHGWNNSPSVAHRLYSSFFAPFPALLRPRIRLGYAGVVWPSMRFADEPIPDFDPAALTAPGAESYPGQLDPVGDIPDPVALDPASREALRTVFPGHEATIARLSGLLAERPSSREAFAEFGRLARELTEAPAGGLETCFTVDLPQDEQGPPAVLYEDAFDLCRLFALALDETEPGGLADLSIDSLGNGFQKTWKGAKELLRQTTYYAMKRRAGAVGELGLGPLLGQLAKNRPGVRVHLVGHSQGARLASFALKGLPDGVRNVKSVTLLQGAFSHYVFAPSLPHAAHNAGALRTMEQRVDGPLVACHSRHDSALGVIYPLASRLAGDDRGAIGLDRRWWAVGYDGIQAARPPSARLTLAQALARGVPPSGCVSVDASSVVRRGGPPSGAHSDICHEELARIVVSAGRIGA</sequence>
<dbReference type="RefSeq" id="WP_250920650.1">
    <property type="nucleotide sequence ID" value="NZ_JAMQAW010000024.1"/>
</dbReference>
<keyword evidence="1" id="KW-0808">Transferase</keyword>
<keyword evidence="1" id="KW-0418">Kinase</keyword>
<proteinExistence type="predicted"/>
<dbReference type="EMBL" id="JAMQAW010000024">
    <property type="protein sequence ID" value="MCM2390311.1"/>
    <property type="molecule type" value="Genomic_DNA"/>
</dbReference>
<dbReference type="SUPFAM" id="SSF53474">
    <property type="entry name" value="alpha/beta-Hydrolases"/>
    <property type="match status" value="2"/>
</dbReference>
<organism evidence="1 2">
    <name type="scientific">Streptomyces albipurpureus</name>
    <dbReference type="NCBI Taxonomy" id="2897419"/>
    <lineage>
        <taxon>Bacteria</taxon>
        <taxon>Bacillati</taxon>
        <taxon>Actinomycetota</taxon>
        <taxon>Actinomycetes</taxon>
        <taxon>Kitasatosporales</taxon>
        <taxon>Streptomycetaceae</taxon>
        <taxon>Streptomyces</taxon>
    </lineage>
</organism>
<comment type="caution">
    <text evidence="1">The sequence shown here is derived from an EMBL/GenBank/DDBJ whole genome shotgun (WGS) entry which is preliminary data.</text>
</comment>
<dbReference type="Gene3D" id="3.40.50.1820">
    <property type="entry name" value="alpha/beta hydrolase"/>
    <property type="match status" value="1"/>
</dbReference>
<keyword evidence="2" id="KW-1185">Reference proteome</keyword>
<gene>
    <name evidence="1" type="ORF">NBG84_18775</name>
</gene>
<dbReference type="InterPro" id="IPR029058">
    <property type="entry name" value="AB_hydrolase_fold"/>
</dbReference>
<dbReference type="GO" id="GO:0016301">
    <property type="term" value="F:kinase activity"/>
    <property type="evidence" value="ECO:0007669"/>
    <property type="project" value="UniProtKB-KW"/>
</dbReference>
<evidence type="ECO:0000313" key="2">
    <source>
        <dbReference type="Proteomes" id="UP001431429"/>
    </source>
</evidence>
<name>A0ABT0USV1_9ACTN</name>